<evidence type="ECO:0000313" key="1">
    <source>
        <dbReference type="EMBL" id="KAH7942110.1"/>
    </source>
</evidence>
<gene>
    <name evidence="1" type="ORF">HPB49_020612</name>
</gene>
<comment type="caution">
    <text evidence="1">The sequence shown here is derived from an EMBL/GenBank/DDBJ whole genome shotgun (WGS) entry which is preliminary data.</text>
</comment>
<sequence>MSYCNSCRARLPEAKDLEIQHAFSIETFLDSGEFTDFEFRVKMEDHPDIPERRVRVHKLFLAMRNEVFRAMLFCGDLAETCGGVIITDVHPDGFDLLLSPRTTCPGSITHTGGRRHSNLPSCPRRLAPDPNTPEKLPSPDASSGAPCDLWHSQDPVRENPCRSLFPRIPSGHRRFAGALGKRLRSRASRTTSQ</sequence>
<accession>A0ACB8CH97</accession>
<reference evidence="1" key="1">
    <citation type="submission" date="2020-05" db="EMBL/GenBank/DDBJ databases">
        <title>Large-scale comparative analyses of tick genomes elucidate their genetic diversity and vector capacities.</title>
        <authorList>
            <person name="Jia N."/>
            <person name="Wang J."/>
            <person name="Shi W."/>
            <person name="Du L."/>
            <person name="Sun Y."/>
            <person name="Zhan W."/>
            <person name="Jiang J."/>
            <person name="Wang Q."/>
            <person name="Zhang B."/>
            <person name="Ji P."/>
            <person name="Sakyi L.B."/>
            <person name="Cui X."/>
            <person name="Yuan T."/>
            <person name="Jiang B."/>
            <person name="Yang W."/>
            <person name="Lam T.T.-Y."/>
            <person name="Chang Q."/>
            <person name="Ding S."/>
            <person name="Wang X."/>
            <person name="Zhu J."/>
            <person name="Ruan X."/>
            <person name="Zhao L."/>
            <person name="Wei J."/>
            <person name="Que T."/>
            <person name="Du C."/>
            <person name="Cheng J."/>
            <person name="Dai P."/>
            <person name="Han X."/>
            <person name="Huang E."/>
            <person name="Gao Y."/>
            <person name="Liu J."/>
            <person name="Shao H."/>
            <person name="Ye R."/>
            <person name="Li L."/>
            <person name="Wei W."/>
            <person name="Wang X."/>
            <person name="Wang C."/>
            <person name="Yang T."/>
            <person name="Huo Q."/>
            <person name="Li W."/>
            <person name="Guo W."/>
            <person name="Chen H."/>
            <person name="Zhou L."/>
            <person name="Ni X."/>
            <person name="Tian J."/>
            <person name="Zhou Y."/>
            <person name="Sheng Y."/>
            <person name="Liu T."/>
            <person name="Pan Y."/>
            <person name="Xia L."/>
            <person name="Li J."/>
            <person name="Zhao F."/>
            <person name="Cao W."/>
        </authorList>
    </citation>
    <scope>NUCLEOTIDE SEQUENCE</scope>
    <source>
        <strain evidence="1">Dsil-2018</strain>
    </source>
</reference>
<proteinExistence type="predicted"/>
<dbReference type="EMBL" id="CM023476">
    <property type="protein sequence ID" value="KAH7942110.1"/>
    <property type="molecule type" value="Genomic_DNA"/>
</dbReference>
<name>A0ACB8CH97_DERSI</name>
<organism evidence="1 2">
    <name type="scientific">Dermacentor silvarum</name>
    <name type="common">Tick</name>
    <dbReference type="NCBI Taxonomy" id="543639"/>
    <lineage>
        <taxon>Eukaryota</taxon>
        <taxon>Metazoa</taxon>
        <taxon>Ecdysozoa</taxon>
        <taxon>Arthropoda</taxon>
        <taxon>Chelicerata</taxon>
        <taxon>Arachnida</taxon>
        <taxon>Acari</taxon>
        <taxon>Parasitiformes</taxon>
        <taxon>Ixodida</taxon>
        <taxon>Ixodoidea</taxon>
        <taxon>Ixodidae</taxon>
        <taxon>Rhipicephalinae</taxon>
        <taxon>Dermacentor</taxon>
    </lineage>
</organism>
<protein>
    <submittedName>
        <fullName evidence="1">Uncharacterized protein</fullName>
    </submittedName>
</protein>
<evidence type="ECO:0000313" key="2">
    <source>
        <dbReference type="Proteomes" id="UP000821865"/>
    </source>
</evidence>
<keyword evidence="2" id="KW-1185">Reference proteome</keyword>
<dbReference type="Proteomes" id="UP000821865">
    <property type="component" value="Chromosome 7"/>
</dbReference>